<keyword evidence="3" id="KW-0489">Methyltransferase</keyword>
<dbReference type="InterPro" id="IPR013216">
    <property type="entry name" value="Methyltransf_11"/>
</dbReference>
<dbReference type="SUPFAM" id="SSF53335">
    <property type="entry name" value="S-adenosyl-L-methionine-dependent methyltransferases"/>
    <property type="match status" value="1"/>
</dbReference>
<evidence type="ECO:0000313" key="4">
    <source>
        <dbReference type="Proteomes" id="UP000274515"/>
    </source>
</evidence>
<name>A0A426K4X5_9PSEU</name>
<dbReference type="Proteomes" id="UP000274515">
    <property type="component" value="Unassembled WGS sequence"/>
</dbReference>
<dbReference type="Gene3D" id="3.40.50.150">
    <property type="entry name" value="Vaccinia Virus protein VP39"/>
    <property type="match status" value="1"/>
</dbReference>
<accession>A0A426K4X5</accession>
<dbReference type="InterPro" id="IPR029063">
    <property type="entry name" value="SAM-dependent_MTases_sf"/>
</dbReference>
<dbReference type="GO" id="GO:0008757">
    <property type="term" value="F:S-adenosylmethionine-dependent methyltransferase activity"/>
    <property type="evidence" value="ECO:0007669"/>
    <property type="project" value="InterPro"/>
</dbReference>
<feature type="domain" description="Methyltransferase type 11" evidence="2">
    <location>
        <begin position="58"/>
        <end position="149"/>
    </location>
</feature>
<gene>
    <name evidence="3" type="ORF">EIL87_00730</name>
</gene>
<dbReference type="EMBL" id="RSAA01000001">
    <property type="protein sequence ID" value="RRO20459.1"/>
    <property type="molecule type" value="Genomic_DNA"/>
</dbReference>
<proteinExistence type="predicted"/>
<keyword evidence="1 3" id="KW-0808">Transferase</keyword>
<comment type="caution">
    <text evidence="3">The sequence shown here is derived from an EMBL/GenBank/DDBJ whole genome shotgun (WGS) entry which is preliminary data.</text>
</comment>
<dbReference type="RefSeq" id="WP_125088161.1">
    <property type="nucleotide sequence ID" value="NZ_RSAA01000001.1"/>
</dbReference>
<dbReference type="PANTHER" id="PTHR43861">
    <property type="entry name" value="TRANS-ACONITATE 2-METHYLTRANSFERASE-RELATED"/>
    <property type="match status" value="1"/>
</dbReference>
<organism evidence="3 4">
    <name type="scientific">Saccharopolyspora rhizosphaerae</name>
    <dbReference type="NCBI Taxonomy" id="2492662"/>
    <lineage>
        <taxon>Bacteria</taxon>
        <taxon>Bacillati</taxon>
        <taxon>Actinomycetota</taxon>
        <taxon>Actinomycetes</taxon>
        <taxon>Pseudonocardiales</taxon>
        <taxon>Pseudonocardiaceae</taxon>
        <taxon>Saccharopolyspora</taxon>
    </lineage>
</organism>
<dbReference type="CDD" id="cd02440">
    <property type="entry name" value="AdoMet_MTases"/>
    <property type="match status" value="1"/>
</dbReference>
<dbReference type="PANTHER" id="PTHR43861:SF3">
    <property type="entry name" value="PUTATIVE (AFU_ORTHOLOGUE AFUA_2G14390)-RELATED"/>
    <property type="match status" value="1"/>
</dbReference>
<protein>
    <submittedName>
        <fullName evidence="3">Methyltransferase domain-containing protein</fullName>
    </submittedName>
</protein>
<evidence type="ECO:0000313" key="3">
    <source>
        <dbReference type="EMBL" id="RRO20459.1"/>
    </source>
</evidence>
<keyword evidence="4" id="KW-1185">Reference proteome</keyword>
<dbReference type="AlphaFoldDB" id="A0A426K4X5"/>
<dbReference type="Pfam" id="PF08241">
    <property type="entry name" value="Methyltransf_11"/>
    <property type="match status" value="1"/>
</dbReference>
<reference evidence="3 4" key="1">
    <citation type="submission" date="2018-11" db="EMBL/GenBank/DDBJ databases">
        <title>Saccharopolyspora rhizosphaerae sp. nov., an actinomycete isolated from rhizosphere soil in Thailand.</title>
        <authorList>
            <person name="Intra B."/>
            <person name="Euanorasetr J."/>
            <person name="Take A."/>
            <person name="Inahashi Y."/>
            <person name="Mori M."/>
            <person name="Panbangred W."/>
            <person name="Matsumoto A."/>
        </authorList>
    </citation>
    <scope>NUCLEOTIDE SEQUENCE [LARGE SCALE GENOMIC DNA]</scope>
    <source>
        <strain evidence="3 4">H219</strain>
    </source>
</reference>
<dbReference type="GO" id="GO:0032259">
    <property type="term" value="P:methylation"/>
    <property type="evidence" value="ECO:0007669"/>
    <property type="project" value="UniProtKB-KW"/>
</dbReference>
<evidence type="ECO:0000256" key="1">
    <source>
        <dbReference type="ARBA" id="ARBA00022679"/>
    </source>
</evidence>
<sequence>MPRVSSSREPGRHDGTALHVQHRRGVEHERLRAQAQVWDRLTFRRLAECGVTEGWDCLDVGAGSGTVVQWLSGRVGDSGQVVATDLETTWLQRLKAANLEVLRHDVSVDPFGESVFDLITLRLVLVHQRDQRAVLDKLVAALKPGGTLLVEECDFGTLPMSDPPDSTWSTVAAAPAALVELLGADPHLGDRLPRMLRESGLTDVDAEAVAFPRRMPDIPSWQKNFQELRDRMIEAGLVEQAQVDEVIATFDDPSCELVVRGPTMVSVRGRKAA</sequence>
<evidence type="ECO:0000259" key="2">
    <source>
        <dbReference type="Pfam" id="PF08241"/>
    </source>
</evidence>